<evidence type="ECO:0000256" key="2">
    <source>
        <dbReference type="ARBA" id="ARBA00013855"/>
    </source>
</evidence>
<dbReference type="GO" id="GO:0008360">
    <property type="term" value="P:regulation of cell shape"/>
    <property type="evidence" value="ECO:0007669"/>
    <property type="project" value="UniProtKB-KW"/>
</dbReference>
<name>A0A0G3EJA1_9BACT</name>
<comment type="function">
    <text evidence="5">Involved in formation and maintenance of cell shape.</text>
</comment>
<dbReference type="Gene3D" id="2.40.10.340">
    <property type="entry name" value="Rod shape-determining protein MreC, domain 1"/>
    <property type="match status" value="1"/>
</dbReference>
<dbReference type="InterPro" id="IPR042177">
    <property type="entry name" value="Cell/Rod_1"/>
</dbReference>
<keyword evidence="3 5" id="KW-0133">Cell shape</keyword>
<feature type="domain" description="Rod shape-determining protein MreC beta-barrel core" evidence="7">
    <location>
        <begin position="110"/>
        <end position="259"/>
    </location>
</feature>
<evidence type="ECO:0000256" key="6">
    <source>
        <dbReference type="SAM" id="Coils"/>
    </source>
</evidence>
<comment type="similarity">
    <text evidence="1 5">Belongs to the MreC family.</text>
</comment>
<dbReference type="PANTHER" id="PTHR34138">
    <property type="entry name" value="CELL SHAPE-DETERMINING PROTEIN MREC"/>
    <property type="match status" value="1"/>
</dbReference>
<feature type="coiled-coil region" evidence="6">
    <location>
        <begin position="57"/>
        <end position="101"/>
    </location>
</feature>
<dbReference type="PIRSF" id="PIRSF038471">
    <property type="entry name" value="MreC"/>
    <property type="match status" value="1"/>
</dbReference>
<dbReference type="NCBIfam" id="TIGR00219">
    <property type="entry name" value="mreC"/>
    <property type="match status" value="1"/>
</dbReference>
<sequence>MGIALLAAALAAGLWLLPAPAVRPLKGAARRLVTPVQSVLIRGAARVREGWRTVRGMGGLVERYQQLSEEIVELQTDLRAMETLERENRELREQLAFFRSTGRPMIACEVVGRGISGWWRTLRLNRGSRDGVRPGRAVVSPDGLVGSTAEVNAMSCEVRLLSDPSSWISARLVRAGSYGVVKGRGSEGGRPTCRIEFINKDVEVRRGDTVVTSGLGGIYPEGLVIGYVEEVRTDRSGLYQSAGVVPKADLGRLRFAFVLGAKKPPSPEPLQGGAP</sequence>
<dbReference type="Pfam" id="PF04085">
    <property type="entry name" value="MreC"/>
    <property type="match status" value="1"/>
</dbReference>
<evidence type="ECO:0000256" key="1">
    <source>
        <dbReference type="ARBA" id="ARBA00009369"/>
    </source>
</evidence>
<dbReference type="STRING" id="1307763.L21SP4_01000"/>
<dbReference type="InterPro" id="IPR007221">
    <property type="entry name" value="MreC"/>
</dbReference>
<proteinExistence type="inferred from homology"/>
<dbReference type="AlphaFoldDB" id="A0A0G3EJA1"/>
<keyword evidence="6" id="KW-0175">Coiled coil</keyword>
<dbReference type="KEGG" id="vbl:L21SP4_01000"/>
<evidence type="ECO:0000313" key="9">
    <source>
        <dbReference type="Proteomes" id="UP000035268"/>
    </source>
</evidence>
<keyword evidence="9" id="KW-1185">Reference proteome</keyword>
<gene>
    <name evidence="8" type="primary">mreC</name>
    <name evidence="8" type="ORF">L21SP4_01000</name>
</gene>
<dbReference type="InterPro" id="IPR055342">
    <property type="entry name" value="MreC_beta-barrel_core"/>
</dbReference>
<dbReference type="Gene3D" id="2.40.10.350">
    <property type="entry name" value="Rod shape-determining protein MreC, domain 2"/>
    <property type="match status" value="1"/>
</dbReference>
<dbReference type="PANTHER" id="PTHR34138:SF1">
    <property type="entry name" value="CELL SHAPE-DETERMINING PROTEIN MREC"/>
    <property type="match status" value="1"/>
</dbReference>
<evidence type="ECO:0000256" key="5">
    <source>
        <dbReference type="PIRNR" id="PIRNR038471"/>
    </source>
</evidence>
<organism evidence="8 9">
    <name type="scientific">Kiritimatiella glycovorans</name>
    <dbReference type="NCBI Taxonomy" id="1307763"/>
    <lineage>
        <taxon>Bacteria</taxon>
        <taxon>Pseudomonadati</taxon>
        <taxon>Kiritimatiellota</taxon>
        <taxon>Kiritimatiellia</taxon>
        <taxon>Kiritimatiellales</taxon>
        <taxon>Kiritimatiellaceae</taxon>
        <taxon>Kiritimatiella</taxon>
    </lineage>
</organism>
<dbReference type="Proteomes" id="UP000035268">
    <property type="component" value="Chromosome"/>
</dbReference>
<dbReference type="PATRIC" id="fig|1609981.3.peg.1049"/>
<reference evidence="9" key="1">
    <citation type="submission" date="2015-02" db="EMBL/GenBank/DDBJ databases">
        <title>Description and complete genome sequence of the first cultured representative of the subdivision 5 of the Verrucomicrobia phylum.</title>
        <authorList>
            <person name="Spring S."/>
            <person name="Bunk B."/>
            <person name="Sproer C."/>
            <person name="Klenk H.-P."/>
        </authorList>
    </citation>
    <scope>NUCLEOTIDE SEQUENCE [LARGE SCALE GENOMIC DNA]</scope>
    <source>
        <strain evidence="9">L21-Fru-AB</strain>
    </source>
</reference>
<dbReference type="GO" id="GO:0005886">
    <property type="term" value="C:plasma membrane"/>
    <property type="evidence" value="ECO:0007669"/>
    <property type="project" value="TreeGrafter"/>
</dbReference>
<protein>
    <recommendedName>
        <fullName evidence="2 5">Cell shape-determining protein MreC</fullName>
    </recommendedName>
    <alternativeName>
        <fullName evidence="4 5">Cell shape protein MreC</fullName>
    </alternativeName>
</protein>
<evidence type="ECO:0000259" key="7">
    <source>
        <dbReference type="Pfam" id="PF04085"/>
    </source>
</evidence>
<dbReference type="InterPro" id="IPR042175">
    <property type="entry name" value="Cell/Rod_MreC_2"/>
</dbReference>
<evidence type="ECO:0000256" key="3">
    <source>
        <dbReference type="ARBA" id="ARBA00022960"/>
    </source>
</evidence>
<reference evidence="8 9" key="2">
    <citation type="journal article" date="2016" name="ISME J.">
        <title>Characterization of the first cultured representative of Verrucomicrobia subdivision 5 indicates the proposal of a novel phylum.</title>
        <authorList>
            <person name="Spring S."/>
            <person name="Bunk B."/>
            <person name="Sproer C."/>
            <person name="Schumann P."/>
            <person name="Rohde M."/>
            <person name="Tindall B.J."/>
            <person name="Klenk H.P."/>
        </authorList>
    </citation>
    <scope>NUCLEOTIDE SEQUENCE [LARGE SCALE GENOMIC DNA]</scope>
    <source>
        <strain evidence="8 9">L21-Fru-AB</strain>
    </source>
</reference>
<evidence type="ECO:0000256" key="4">
    <source>
        <dbReference type="ARBA" id="ARBA00032089"/>
    </source>
</evidence>
<evidence type="ECO:0000313" key="8">
    <source>
        <dbReference type="EMBL" id="AKJ64259.1"/>
    </source>
</evidence>
<accession>A0A0G3EJA1</accession>
<dbReference type="EMBL" id="CP010904">
    <property type="protein sequence ID" value="AKJ64259.1"/>
    <property type="molecule type" value="Genomic_DNA"/>
</dbReference>